<keyword evidence="1" id="KW-0472">Membrane</keyword>
<organism evidence="2">
    <name type="scientific">termite gut metagenome</name>
    <dbReference type="NCBI Taxonomy" id="433724"/>
    <lineage>
        <taxon>unclassified sequences</taxon>
        <taxon>metagenomes</taxon>
        <taxon>organismal metagenomes</taxon>
    </lineage>
</organism>
<evidence type="ECO:0000256" key="1">
    <source>
        <dbReference type="SAM" id="Phobius"/>
    </source>
</evidence>
<dbReference type="EMBL" id="SNRY01007669">
    <property type="protein sequence ID" value="KAA6309976.1"/>
    <property type="molecule type" value="Genomic_DNA"/>
</dbReference>
<dbReference type="AlphaFoldDB" id="A0A5J4PK58"/>
<keyword evidence="1" id="KW-0812">Transmembrane</keyword>
<reference evidence="2" key="1">
    <citation type="submission" date="2019-03" db="EMBL/GenBank/DDBJ databases">
        <title>Single cell metagenomics reveals metabolic interactions within the superorganism composed of flagellate Streblomastix strix and complex community of Bacteroidetes bacteria on its surface.</title>
        <authorList>
            <person name="Treitli S.C."/>
            <person name="Kolisko M."/>
            <person name="Husnik F."/>
            <person name="Keeling P."/>
            <person name="Hampl V."/>
        </authorList>
    </citation>
    <scope>NUCLEOTIDE SEQUENCE</scope>
    <source>
        <strain evidence="2">STM</strain>
    </source>
</reference>
<accession>A0A5J4PK58</accession>
<keyword evidence="1" id="KW-1133">Transmembrane helix</keyword>
<feature type="transmembrane region" description="Helical" evidence="1">
    <location>
        <begin position="20"/>
        <end position="39"/>
    </location>
</feature>
<comment type="caution">
    <text evidence="2">The sequence shown here is derived from an EMBL/GenBank/DDBJ whole genome shotgun (WGS) entry which is preliminary data.</text>
</comment>
<evidence type="ECO:0000313" key="2">
    <source>
        <dbReference type="EMBL" id="KAA6309976.1"/>
    </source>
</evidence>
<proteinExistence type="predicted"/>
<gene>
    <name evidence="2" type="ORF">EZS27_038637</name>
</gene>
<name>A0A5J4PK58_9ZZZZ</name>
<protein>
    <submittedName>
        <fullName evidence="2">Uncharacterized protein</fullName>
    </submittedName>
</protein>
<sequence>MMIYLSFISLPHLLYIDPGTGGLLIQMLLAFGLAVLLYLKKIIRWVKVLFGYKKEQIDNDEKTK</sequence>